<feature type="region of interest" description="Disordered" evidence="1">
    <location>
        <begin position="40"/>
        <end position="65"/>
    </location>
</feature>
<dbReference type="Proteomes" id="UP000278756">
    <property type="component" value="Chromosome 1"/>
</dbReference>
<proteinExistence type="predicted"/>
<dbReference type="AlphaFoldDB" id="A0A3G9G1C3"/>
<organism evidence="2 3">
    <name type="scientific">Asticcacaulis excentricus</name>
    <dbReference type="NCBI Taxonomy" id="78587"/>
    <lineage>
        <taxon>Bacteria</taxon>
        <taxon>Pseudomonadati</taxon>
        <taxon>Pseudomonadota</taxon>
        <taxon>Alphaproteobacteria</taxon>
        <taxon>Caulobacterales</taxon>
        <taxon>Caulobacteraceae</taxon>
        <taxon>Asticcacaulis</taxon>
    </lineage>
</organism>
<evidence type="ECO:0000256" key="1">
    <source>
        <dbReference type="SAM" id="MobiDB-lite"/>
    </source>
</evidence>
<accession>A0A3G9G1C3</accession>
<gene>
    <name evidence="2" type="ORF">EM6_1030</name>
</gene>
<sequence length="73" mass="7856">MHILPPGMKCRDAVRMRVACETDRPTNAVTRTLLSPAIAGGRCRGKPEPAPLPHSGYKKGPGEPDPFHSVILV</sequence>
<protein>
    <submittedName>
        <fullName evidence="2">Uncharacterized protein</fullName>
    </submittedName>
</protein>
<reference evidence="3" key="1">
    <citation type="journal article" date="2017" name="Biotechnol. Biofuels">
        <title>Evaluation of environmental bacterial communities as a factor affecting the growth of duckweed Lemna minor.</title>
        <authorList>
            <person name="Ishizawa H."/>
            <person name="Kuroda M."/>
            <person name="Morikawa M."/>
            <person name="Ike M."/>
        </authorList>
    </citation>
    <scope>NUCLEOTIDE SEQUENCE [LARGE SCALE GENOMIC DNA]</scope>
    <source>
        <strain evidence="3">M6</strain>
    </source>
</reference>
<name>A0A3G9G1C3_9CAUL</name>
<reference evidence="3" key="2">
    <citation type="journal article" date="2017" name="Plant Physiol. Biochem.">
        <title>Differential oxidative and antioxidative response of duckweed Lemna minor toward plant growth promoting/inhibiting bacteria.</title>
        <authorList>
            <person name="Ishizawa H."/>
            <person name="Kuroda M."/>
            <person name="Morikawa M."/>
            <person name="Ike M."/>
        </authorList>
    </citation>
    <scope>NUCLEOTIDE SEQUENCE [LARGE SCALE GENOMIC DNA]</scope>
    <source>
        <strain evidence="3">M6</strain>
    </source>
</reference>
<evidence type="ECO:0000313" key="2">
    <source>
        <dbReference type="EMBL" id="BBF80446.1"/>
    </source>
</evidence>
<evidence type="ECO:0000313" key="3">
    <source>
        <dbReference type="Proteomes" id="UP000278756"/>
    </source>
</evidence>
<dbReference type="EMBL" id="AP018827">
    <property type="protein sequence ID" value="BBF80446.1"/>
    <property type="molecule type" value="Genomic_DNA"/>
</dbReference>